<dbReference type="EMBL" id="JACGWJ010000010">
    <property type="protein sequence ID" value="KAL0392916.1"/>
    <property type="molecule type" value="Genomic_DNA"/>
</dbReference>
<evidence type="ECO:0000313" key="1">
    <source>
        <dbReference type="EMBL" id="KAL0392916.1"/>
    </source>
</evidence>
<reference evidence="1" key="1">
    <citation type="submission" date="2020-06" db="EMBL/GenBank/DDBJ databases">
        <authorList>
            <person name="Li T."/>
            <person name="Hu X."/>
            <person name="Zhang T."/>
            <person name="Song X."/>
            <person name="Zhang H."/>
            <person name="Dai N."/>
            <person name="Sheng W."/>
            <person name="Hou X."/>
            <person name="Wei L."/>
        </authorList>
    </citation>
    <scope>NUCLEOTIDE SEQUENCE</scope>
    <source>
        <strain evidence="1">G02</strain>
        <tissue evidence="1">Leaf</tissue>
    </source>
</reference>
<sequence>MPRTIYSPTEDKKRRICEWIRVLKFSDEYISNLARCIDMKELRMHGLKSHDCHVFMWKLIQVAFHEILLEHVWSVNKLQDVNIIPDSMLDHARFQQITRIERWCSDHLVQSRENISSSFLRIQWST</sequence>
<organism evidence="1">
    <name type="scientific">Sesamum radiatum</name>
    <name type="common">Black benniseed</name>
    <dbReference type="NCBI Taxonomy" id="300843"/>
    <lineage>
        <taxon>Eukaryota</taxon>
        <taxon>Viridiplantae</taxon>
        <taxon>Streptophyta</taxon>
        <taxon>Embryophyta</taxon>
        <taxon>Tracheophyta</taxon>
        <taxon>Spermatophyta</taxon>
        <taxon>Magnoliopsida</taxon>
        <taxon>eudicotyledons</taxon>
        <taxon>Gunneridae</taxon>
        <taxon>Pentapetalae</taxon>
        <taxon>asterids</taxon>
        <taxon>lamiids</taxon>
        <taxon>Lamiales</taxon>
        <taxon>Pedaliaceae</taxon>
        <taxon>Sesamum</taxon>
    </lineage>
</organism>
<proteinExistence type="predicted"/>
<gene>
    <name evidence="1" type="ORF">Sradi_2514400</name>
</gene>
<name>A0AAW2SK68_SESRA</name>
<accession>A0AAW2SK68</accession>
<comment type="caution">
    <text evidence="1">The sequence shown here is derived from an EMBL/GenBank/DDBJ whole genome shotgun (WGS) entry which is preliminary data.</text>
</comment>
<dbReference type="AlphaFoldDB" id="A0AAW2SK68"/>
<reference evidence="1" key="2">
    <citation type="journal article" date="2024" name="Plant">
        <title>Genomic evolution and insights into agronomic trait innovations of Sesamum species.</title>
        <authorList>
            <person name="Miao H."/>
            <person name="Wang L."/>
            <person name="Qu L."/>
            <person name="Liu H."/>
            <person name="Sun Y."/>
            <person name="Le M."/>
            <person name="Wang Q."/>
            <person name="Wei S."/>
            <person name="Zheng Y."/>
            <person name="Lin W."/>
            <person name="Duan Y."/>
            <person name="Cao H."/>
            <person name="Xiong S."/>
            <person name="Wang X."/>
            <person name="Wei L."/>
            <person name="Li C."/>
            <person name="Ma Q."/>
            <person name="Ju M."/>
            <person name="Zhao R."/>
            <person name="Li G."/>
            <person name="Mu C."/>
            <person name="Tian Q."/>
            <person name="Mei H."/>
            <person name="Zhang T."/>
            <person name="Gao T."/>
            <person name="Zhang H."/>
        </authorList>
    </citation>
    <scope>NUCLEOTIDE SEQUENCE</scope>
    <source>
        <strain evidence="1">G02</strain>
    </source>
</reference>
<protein>
    <submittedName>
        <fullName evidence="1">Uncharacterized protein</fullName>
    </submittedName>
</protein>